<dbReference type="InterPro" id="IPR000742">
    <property type="entry name" value="EGF"/>
</dbReference>
<evidence type="ECO:0000256" key="1">
    <source>
        <dbReference type="PROSITE-ProRule" id="PRU00076"/>
    </source>
</evidence>
<gene>
    <name evidence="2" type="ORF">PACLA_8A008026</name>
</gene>
<dbReference type="EMBL" id="CACRXK020002438">
    <property type="protein sequence ID" value="CAB3994323.1"/>
    <property type="molecule type" value="Genomic_DNA"/>
</dbReference>
<dbReference type="OrthoDB" id="5954286at2759"/>
<keyword evidence="1" id="KW-1015">Disulfide bond</keyword>
<reference evidence="2" key="1">
    <citation type="submission" date="2020-04" db="EMBL/GenBank/DDBJ databases">
        <authorList>
            <person name="Alioto T."/>
            <person name="Alioto T."/>
            <person name="Gomez Garrido J."/>
        </authorList>
    </citation>
    <scope>NUCLEOTIDE SEQUENCE</scope>
    <source>
        <strain evidence="2">A484AB</strain>
    </source>
</reference>
<name>A0A6S7GRE1_PARCT</name>
<dbReference type="SMART" id="SM00181">
    <property type="entry name" value="EGF"/>
    <property type="match status" value="1"/>
</dbReference>
<dbReference type="Pfam" id="PF00008">
    <property type="entry name" value="EGF"/>
    <property type="match status" value="1"/>
</dbReference>
<dbReference type="PROSITE" id="PS50026">
    <property type="entry name" value="EGF_3"/>
    <property type="match status" value="1"/>
</dbReference>
<dbReference type="PROSITE" id="PS00022">
    <property type="entry name" value="EGF_1"/>
    <property type="match status" value="1"/>
</dbReference>
<dbReference type="SUPFAM" id="SSF57196">
    <property type="entry name" value="EGF/Laminin"/>
    <property type="match status" value="1"/>
</dbReference>
<accession>A0A6S7GRE1</accession>
<dbReference type="AlphaFoldDB" id="A0A6S7GRE1"/>
<dbReference type="Proteomes" id="UP001152795">
    <property type="component" value="Unassembled WGS sequence"/>
</dbReference>
<proteinExistence type="predicted"/>
<keyword evidence="1" id="KW-0245">EGF-like domain</keyword>
<dbReference type="Gene3D" id="2.10.25.10">
    <property type="entry name" value="Laminin"/>
    <property type="match status" value="1"/>
</dbReference>
<keyword evidence="3" id="KW-1185">Reference proteome</keyword>
<protein>
    <submittedName>
        <fullName evidence="2">Neurogenic locus notch homolog 2-like</fullName>
    </submittedName>
</protein>
<comment type="caution">
    <text evidence="2">The sequence shown here is derived from an EMBL/GenBank/DDBJ whole genome shotgun (WGS) entry which is preliminary data.</text>
</comment>
<organism evidence="2 3">
    <name type="scientific">Paramuricea clavata</name>
    <name type="common">Red gorgonian</name>
    <name type="synonym">Violescent sea-whip</name>
    <dbReference type="NCBI Taxonomy" id="317549"/>
    <lineage>
        <taxon>Eukaryota</taxon>
        <taxon>Metazoa</taxon>
        <taxon>Cnidaria</taxon>
        <taxon>Anthozoa</taxon>
        <taxon>Octocorallia</taxon>
        <taxon>Malacalcyonacea</taxon>
        <taxon>Plexauridae</taxon>
        <taxon>Paramuricea</taxon>
    </lineage>
</organism>
<dbReference type="CDD" id="cd00054">
    <property type="entry name" value="EGF_CA"/>
    <property type="match status" value="1"/>
</dbReference>
<comment type="caution">
    <text evidence="1">Lacks conserved residue(s) required for the propagation of feature annotation.</text>
</comment>
<dbReference type="PROSITE" id="PS01186">
    <property type="entry name" value="EGF_2"/>
    <property type="match status" value="1"/>
</dbReference>
<evidence type="ECO:0000313" key="3">
    <source>
        <dbReference type="Proteomes" id="UP001152795"/>
    </source>
</evidence>
<sequence length="376" mass="42547">MCAMLTRGLSLAVAVFLLPFLERNFLTQALYEVRFDQAKEDYGLADNEVFLNLTQTPRVQCFYRCSMDCRCSAFQMFKVTDCQLLSSSRAEVTLQRMPGYTYYDIIPWQGTSCPIDVIADCCEQKPCLHGGTCETPTNADDPTIRFRCLCRKGYGGKRCQYRIGCPGYLDIVNKRANGIYTMVNPNTREPFQVYCRFEYGMPGVLFSNTLIQSYALQNVSQISPFTQDAPINENDVNFQAWRLSKANIGVLTSFALRWMVSCDFEKTGWSGSLDLLQAKLTQFDILEDANAVSKCVNVQRMTIRGETCRNCKIPVTQTASYPFHVNTDRASIDSCGGTIPTEIADCNEDSFVWYQCVNTNHRCSATPESTTQIWLE</sequence>
<evidence type="ECO:0000313" key="2">
    <source>
        <dbReference type="EMBL" id="CAB3994323.1"/>
    </source>
</evidence>
<feature type="disulfide bond" evidence="1">
    <location>
        <begin position="150"/>
        <end position="159"/>
    </location>
</feature>